<dbReference type="SUPFAM" id="SSF81382">
    <property type="entry name" value="Skp1 dimerisation domain-like"/>
    <property type="match status" value="1"/>
</dbReference>
<dbReference type="Proteomes" id="UP000785679">
    <property type="component" value="Unassembled WGS sequence"/>
</dbReference>
<dbReference type="SMART" id="SM00512">
    <property type="entry name" value="Skp1"/>
    <property type="match status" value="1"/>
</dbReference>
<feature type="region of interest" description="Disordered" evidence="4">
    <location>
        <begin position="162"/>
        <end position="188"/>
    </location>
</feature>
<keyword evidence="2 3" id="KW-0833">Ubl conjugation pathway</keyword>
<dbReference type="EMBL" id="RRYP01001278">
    <property type="protein sequence ID" value="TNV86133.1"/>
    <property type="molecule type" value="Genomic_DNA"/>
</dbReference>
<proteinExistence type="inferred from homology"/>
<evidence type="ECO:0000259" key="6">
    <source>
        <dbReference type="Pfam" id="PF03931"/>
    </source>
</evidence>
<evidence type="ECO:0000256" key="3">
    <source>
        <dbReference type="PIRNR" id="PIRNR028729"/>
    </source>
</evidence>
<dbReference type="Pfam" id="PF01466">
    <property type="entry name" value="Skp1"/>
    <property type="match status" value="1"/>
</dbReference>
<dbReference type="AlphaFoldDB" id="A0A8J8T9D7"/>
<dbReference type="PANTHER" id="PTHR11165">
    <property type="entry name" value="SKP1"/>
    <property type="match status" value="1"/>
</dbReference>
<dbReference type="InterPro" id="IPR001232">
    <property type="entry name" value="SKP1-like"/>
</dbReference>
<dbReference type="OrthoDB" id="2342932at2759"/>
<comment type="pathway">
    <text evidence="3">Protein modification; protein ubiquitination.</text>
</comment>
<evidence type="ECO:0000256" key="2">
    <source>
        <dbReference type="ARBA" id="ARBA00022786"/>
    </source>
</evidence>
<dbReference type="SUPFAM" id="SSF54695">
    <property type="entry name" value="POZ domain"/>
    <property type="match status" value="1"/>
</dbReference>
<name>A0A8J8T9D7_HALGN</name>
<accession>A0A8J8T9D7</accession>
<evidence type="ECO:0000259" key="5">
    <source>
        <dbReference type="Pfam" id="PF01466"/>
    </source>
</evidence>
<gene>
    <name evidence="7" type="ORF">FGO68_gene854</name>
</gene>
<dbReference type="GO" id="GO:0006511">
    <property type="term" value="P:ubiquitin-dependent protein catabolic process"/>
    <property type="evidence" value="ECO:0007669"/>
    <property type="project" value="InterPro"/>
</dbReference>
<feature type="domain" description="SKP1 component dimerisation" evidence="5">
    <location>
        <begin position="113"/>
        <end position="152"/>
    </location>
</feature>
<keyword evidence="8" id="KW-1185">Reference proteome</keyword>
<dbReference type="UniPathway" id="UPA00143"/>
<dbReference type="GO" id="GO:0016567">
    <property type="term" value="P:protein ubiquitination"/>
    <property type="evidence" value="ECO:0007669"/>
    <property type="project" value="UniProtKB-UniPathway"/>
</dbReference>
<dbReference type="CDD" id="cd18322">
    <property type="entry name" value="BTB_POZ_SKP1"/>
    <property type="match status" value="1"/>
</dbReference>
<dbReference type="InterPro" id="IPR016073">
    <property type="entry name" value="Skp1_comp_POZ"/>
</dbReference>
<dbReference type="InterPro" id="IPR011333">
    <property type="entry name" value="SKP1/BTB/POZ_sf"/>
</dbReference>
<evidence type="ECO:0000256" key="4">
    <source>
        <dbReference type="SAM" id="MobiDB-lite"/>
    </source>
</evidence>
<dbReference type="PIRSF" id="PIRSF028729">
    <property type="entry name" value="E3_ubiquit_lig_SCF_Skp"/>
    <property type="match status" value="1"/>
</dbReference>
<comment type="caution">
    <text evidence="7">The sequence shown here is derived from an EMBL/GenBank/DDBJ whole genome shotgun (WGS) entry which is preliminary data.</text>
</comment>
<evidence type="ECO:0000313" key="8">
    <source>
        <dbReference type="Proteomes" id="UP000785679"/>
    </source>
</evidence>
<evidence type="ECO:0000313" key="7">
    <source>
        <dbReference type="EMBL" id="TNV86133.1"/>
    </source>
</evidence>
<dbReference type="InterPro" id="IPR016072">
    <property type="entry name" value="Skp1_comp_dimer"/>
</dbReference>
<protein>
    <recommendedName>
        <fullName evidence="9">SKP1-like protein</fullName>
    </recommendedName>
</protein>
<reference evidence="7" key="1">
    <citation type="submission" date="2019-06" db="EMBL/GenBank/DDBJ databases">
        <authorList>
            <person name="Zheng W."/>
        </authorList>
    </citation>
    <scope>NUCLEOTIDE SEQUENCE</scope>
    <source>
        <strain evidence="7">QDHG01</strain>
    </source>
</reference>
<evidence type="ECO:0008006" key="9">
    <source>
        <dbReference type="Google" id="ProtNLM"/>
    </source>
</evidence>
<evidence type="ECO:0000256" key="1">
    <source>
        <dbReference type="ARBA" id="ARBA00009993"/>
    </source>
</evidence>
<feature type="domain" description="SKP1 component POZ" evidence="6">
    <location>
        <begin position="5"/>
        <end position="62"/>
    </location>
</feature>
<comment type="similarity">
    <text evidence="1 3">Belongs to the SKP1 family.</text>
</comment>
<sequence length="188" mass="21165">MEGEKLKLRTSDEILTEVDKNLMMRSVHVRGMIEDGGDSSEEIPLPDITKPTLDKVIEFLKHVDAGNPAPEIEKPLRSNDLKDVTSEWYANFIDLDDDTVQDIILAANFLDIKELLALSCAKMGSVIRGLTIPEFRKRFNIVNDFTPEEEAEPFDEARLAELAEAYEKEQEEKAKREGAGAGEEQKAE</sequence>
<dbReference type="Pfam" id="PF03931">
    <property type="entry name" value="Skp1_POZ"/>
    <property type="match status" value="1"/>
</dbReference>
<dbReference type="Gene3D" id="3.30.710.10">
    <property type="entry name" value="Potassium Channel Kv1.1, Chain A"/>
    <property type="match status" value="1"/>
</dbReference>
<dbReference type="InterPro" id="IPR036296">
    <property type="entry name" value="SKP1-like_dim_sf"/>
</dbReference>
<dbReference type="InterPro" id="IPR016897">
    <property type="entry name" value="SKP1"/>
</dbReference>
<organism evidence="7 8">
    <name type="scientific">Halteria grandinella</name>
    <dbReference type="NCBI Taxonomy" id="5974"/>
    <lineage>
        <taxon>Eukaryota</taxon>
        <taxon>Sar</taxon>
        <taxon>Alveolata</taxon>
        <taxon>Ciliophora</taxon>
        <taxon>Intramacronucleata</taxon>
        <taxon>Spirotrichea</taxon>
        <taxon>Stichotrichia</taxon>
        <taxon>Sporadotrichida</taxon>
        <taxon>Halteriidae</taxon>
        <taxon>Halteria</taxon>
    </lineage>
</organism>